<evidence type="ECO:0000256" key="5">
    <source>
        <dbReference type="ARBA" id="ARBA00030918"/>
    </source>
</evidence>
<evidence type="ECO:0000313" key="9">
    <source>
        <dbReference type="EMBL" id="MBR0552073.1"/>
    </source>
</evidence>
<evidence type="ECO:0000256" key="1">
    <source>
        <dbReference type="ARBA" id="ARBA00001420"/>
    </source>
</evidence>
<feature type="chain" id="PRO_5035787502" description="peptidoglycan lytic exotransglycosylase" evidence="7">
    <location>
        <begin position="21"/>
        <end position="421"/>
    </location>
</feature>
<dbReference type="InterPro" id="IPR005300">
    <property type="entry name" value="MltA_B"/>
</dbReference>
<evidence type="ECO:0000256" key="2">
    <source>
        <dbReference type="ARBA" id="ARBA00012587"/>
    </source>
</evidence>
<comment type="catalytic activity">
    <reaction evidence="1">
        <text>Exolytic cleavage of the (1-&gt;4)-beta-glycosidic linkage between N-acetylmuramic acid (MurNAc) and N-acetylglucosamine (GlcNAc) residues in peptidoglycan, from either the reducing or the non-reducing ends of the peptidoglycan chains, with concomitant formation of a 1,6-anhydrobond in the MurNAc residue.</text>
        <dbReference type="EC" id="4.2.2.n1"/>
    </reaction>
</comment>
<dbReference type="AlphaFoldDB" id="A0A8T4IC90"/>
<feature type="domain" description="Lytic transglycosylase MltA" evidence="8">
    <location>
        <begin position="159"/>
        <end position="316"/>
    </location>
</feature>
<keyword evidence="4" id="KW-0961">Cell wall biogenesis/degradation</keyword>
<dbReference type="Pfam" id="PF06725">
    <property type="entry name" value="3D"/>
    <property type="match status" value="1"/>
</dbReference>
<keyword evidence="10" id="KW-1185">Reference proteome</keyword>
<evidence type="ECO:0000259" key="8">
    <source>
        <dbReference type="SMART" id="SM00925"/>
    </source>
</evidence>
<dbReference type="Pfam" id="PF03562">
    <property type="entry name" value="MltA"/>
    <property type="match status" value="1"/>
</dbReference>
<dbReference type="GO" id="GO:0019867">
    <property type="term" value="C:outer membrane"/>
    <property type="evidence" value="ECO:0007669"/>
    <property type="project" value="InterPro"/>
</dbReference>
<dbReference type="GO" id="GO:0004553">
    <property type="term" value="F:hydrolase activity, hydrolyzing O-glycosyl compounds"/>
    <property type="evidence" value="ECO:0007669"/>
    <property type="project" value="InterPro"/>
</dbReference>
<dbReference type="EMBL" id="JAGRQC010000001">
    <property type="protein sequence ID" value="MBR0552073.1"/>
    <property type="molecule type" value="Genomic_DNA"/>
</dbReference>
<evidence type="ECO:0000313" key="10">
    <source>
        <dbReference type="Proteomes" id="UP000676996"/>
    </source>
</evidence>
<reference evidence="9" key="1">
    <citation type="submission" date="2021-04" db="EMBL/GenBank/DDBJ databases">
        <title>Ouciella asimina sp. nov., isolated from the surface seawater in the hydrothermal field of Okinawa Trough.</title>
        <authorList>
            <person name="Shuang W."/>
        </authorList>
    </citation>
    <scope>NUCLEOTIDE SEQUENCE</scope>
    <source>
        <strain evidence="9">LXI357</strain>
    </source>
</reference>
<organism evidence="9 10">
    <name type="scientific">Stakelama marina</name>
    <dbReference type="NCBI Taxonomy" id="2826939"/>
    <lineage>
        <taxon>Bacteria</taxon>
        <taxon>Pseudomonadati</taxon>
        <taxon>Pseudomonadota</taxon>
        <taxon>Alphaproteobacteria</taxon>
        <taxon>Sphingomonadales</taxon>
        <taxon>Sphingomonadaceae</taxon>
        <taxon>Stakelama</taxon>
    </lineage>
</organism>
<dbReference type="GO" id="GO:0009253">
    <property type="term" value="P:peptidoglycan catabolic process"/>
    <property type="evidence" value="ECO:0007669"/>
    <property type="project" value="TreeGrafter"/>
</dbReference>
<dbReference type="EC" id="4.2.2.n1" evidence="2"/>
<accession>A0A8T4IC90</accession>
<name>A0A8T4IC90_9SPHN</name>
<dbReference type="SUPFAM" id="SSF50685">
    <property type="entry name" value="Barwin-like endoglucanases"/>
    <property type="match status" value="1"/>
</dbReference>
<keyword evidence="7" id="KW-0732">Signal</keyword>
<protein>
    <recommendedName>
        <fullName evidence="2">peptidoglycan lytic exotransglycosylase</fullName>
        <ecNumber evidence="2">4.2.2.n1</ecNumber>
    </recommendedName>
    <alternativeName>
        <fullName evidence="5">Murein hydrolase A</fullName>
    </alternativeName>
</protein>
<dbReference type="GO" id="GO:0008933">
    <property type="term" value="F:peptidoglycan lytic transglycosylase activity"/>
    <property type="evidence" value="ECO:0007669"/>
    <property type="project" value="TreeGrafter"/>
</dbReference>
<dbReference type="Gene3D" id="2.40.240.50">
    <property type="entry name" value="Barwin-like endoglucanases"/>
    <property type="match status" value="1"/>
</dbReference>
<evidence type="ECO:0000256" key="4">
    <source>
        <dbReference type="ARBA" id="ARBA00023316"/>
    </source>
</evidence>
<dbReference type="PIRSF" id="PIRSF019422">
    <property type="entry name" value="MltA"/>
    <property type="match status" value="1"/>
</dbReference>
<feature type="region of interest" description="Disordered" evidence="6">
    <location>
        <begin position="36"/>
        <end position="62"/>
    </location>
</feature>
<dbReference type="InterPro" id="IPR026044">
    <property type="entry name" value="MltA"/>
</dbReference>
<proteinExistence type="predicted"/>
<dbReference type="InterPro" id="IPR036908">
    <property type="entry name" value="RlpA-like_sf"/>
</dbReference>
<dbReference type="PANTHER" id="PTHR30124">
    <property type="entry name" value="MEMBRANE-BOUND LYTIC MUREIN TRANSGLYCOSYLASE A"/>
    <property type="match status" value="1"/>
</dbReference>
<gene>
    <name evidence="9" type="ORF">J7S20_06115</name>
</gene>
<dbReference type="Gene3D" id="2.40.40.10">
    <property type="entry name" value="RlpA-like domain"/>
    <property type="match status" value="1"/>
</dbReference>
<dbReference type="Proteomes" id="UP000676996">
    <property type="component" value="Unassembled WGS sequence"/>
</dbReference>
<evidence type="ECO:0000256" key="6">
    <source>
        <dbReference type="SAM" id="MobiDB-lite"/>
    </source>
</evidence>
<evidence type="ECO:0000256" key="3">
    <source>
        <dbReference type="ARBA" id="ARBA00023239"/>
    </source>
</evidence>
<dbReference type="RefSeq" id="WP_284053325.1">
    <property type="nucleotide sequence ID" value="NZ_JAGRQC010000001.1"/>
</dbReference>
<sequence length="421" mass="43835">MKKWGVAALAVLLGSCTGGIVPPAAGPPATAGYGYGSNRPLPVRQPPPATPMSPVAAPSAPTGAATAAQSGIVAGPAVSQLPIGQVGAARALQAFRRSCPSLMSRNDISGLTTANDWARVCRIADSVGDAGALRFFQQNFATVQVGSGEAFATGYYEPEIHASRHRGGAYQTPIYAKPDDLIDVDLGLFTDNLQGKKIRGRVQGDAFIPYYDRTQIEEGALAGRGLELAWAADPVEAFFLQIQGSGRLRLPDGSVMRVGYAGQNGRDYTSIGKLMRERGLLAPGQASMQGMVAWLHAHPAQGQAIMRENKSFVFFRRLTGAGPLGALGLPVTGEASVAADPDFMPLGAPVFLSLDRSDATGLWVAQDTGGAIKGANRFDTFWGAGDTARAIAGGMSAHGTAFILVPRSVMARLGADGRTTP</sequence>
<dbReference type="SMART" id="SM00925">
    <property type="entry name" value="MltA"/>
    <property type="match status" value="1"/>
</dbReference>
<dbReference type="CDD" id="cd14668">
    <property type="entry name" value="mlta_B"/>
    <property type="match status" value="1"/>
</dbReference>
<keyword evidence="3" id="KW-0456">Lyase</keyword>
<dbReference type="PANTHER" id="PTHR30124:SF0">
    <property type="entry name" value="MEMBRANE-BOUND LYTIC MUREIN TRANSGLYCOSYLASE A"/>
    <property type="match status" value="1"/>
</dbReference>
<dbReference type="InterPro" id="IPR010611">
    <property type="entry name" value="3D_dom"/>
</dbReference>
<feature type="signal peptide" evidence="7">
    <location>
        <begin position="1"/>
        <end position="20"/>
    </location>
</feature>
<dbReference type="PROSITE" id="PS51257">
    <property type="entry name" value="PROKAR_LIPOPROTEIN"/>
    <property type="match status" value="1"/>
</dbReference>
<evidence type="ECO:0000256" key="7">
    <source>
        <dbReference type="SAM" id="SignalP"/>
    </source>
</evidence>
<comment type="caution">
    <text evidence="9">The sequence shown here is derived from an EMBL/GenBank/DDBJ whole genome shotgun (WGS) entry which is preliminary data.</text>
</comment>
<dbReference type="CDD" id="cd14485">
    <property type="entry name" value="mltA_like_LT_A"/>
    <property type="match status" value="1"/>
</dbReference>
<dbReference type="GO" id="GO:0071555">
    <property type="term" value="P:cell wall organization"/>
    <property type="evidence" value="ECO:0007669"/>
    <property type="project" value="UniProtKB-KW"/>
</dbReference>
<dbReference type="GO" id="GO:0009254">
    <property type="term" value="P:peptidoglycan turnover"/>
    <property type="evidence" value="ECO:0007669"/>
    <property type="project" value="InterPro"/>
</dbReference>